<dbReference type="InterPro" id="IPR039776">
    <property type="entry name" value="Pds5"/>
</dbReference>
<feature type="compositionally biased region" description="Basic residues" evidence="6">
    <location>
        <begin position="1263"/>
        <end position="1292"/>
    </location>
</feature>
<feature type="region of interest" description="Disordered" evidence="6">
    <location>
        <begin position="1177"/>
        <end position="1309"/>
    </location>
</feature>
<keyword evidence="2" id="KW-0132">Cell division</keyword>
<dbReference type="CDD" id="cd19953">
    <property type="entry name" value="PDS5"/>
    <property type="match status" value="1"/>
</dbReference>
<dbReference type="GeneID" id="85495713"/>
<keyword evidence="3" id="KW-0498">Mitosis</keyword>
<keyword evidence="4" id="KW-0539">Nucleus</keyword>
<evidence type="ECO:0000256" key="1">
    <source>
        <dbReference type="ARBA" id="ARBA00004123"/>
    </source>
</evidence>
<name>A0AA48L4L4_9TREE</name>
<proteinExistence type="predicted"/>
<evidence type="ECO:0000313" key="8">
    <source>
        <dbReference type="Proteomes" id="UP001233271"/>
    </source>
</evidence>
<gene>
    <name evidence="7" type="primary">PDS5</name>
    <name evidence="7" type="ORF">CcaverHIS019_0406630</name>
</gene>
<protein>
    <recommendedName>
        <fullName evidence="9">ARM repeat-containing protein</fullName>
    </recommendedName>
</protein>
<comment type="subcellular location">
    <subcellularLocation>
        <location evidence="1">Nucleus</location>
    </subcellularLocation>
</comment>
<dbReference type="Proteomes" id="UP001233271">
    <property type="component" value="Chromosome 4"/>
</dbReference>
<evidence type="ECO:0000256" key="3">
    <source>
        <dbReference type="ARBA" id="ARBA00022776"/>
    </source>
</evidence>
<evidence type="ECO:0000256" key="6">
    <source>
        <dbReference type="SAM" id="MobiDB-lite"/>
    </source>
</evidence>
<sequence>MPRAVKQKLAFREKLVQTGKGGGADALLRRLKNLFQELVKLDQEQIDVKSLDSVRVQLVQRVIVFHKDRGVKAFAACCLAELLRLYAPDAPYTADQLRDIFQFFIAQIVSGLKGHGSKAPIKKYDSQATQQTQTQTQATQGTRITDAPYYTEYCHLIESLAQIKSVVIIVDLPSADDLIARYFEGFCEIARADMNKSLLRNLVSILVELLLEAERAPSGVMDVIIKQFETYGSKPDTPSFQLIADVCNRMGVKVLPPAVLAHFSDIQMTHGRDPSPTDLQTLKESHELVLTMFRNAPSLLVNVIPVLEENLRAVEEVPLRQLSTETLGTMFGERPIIGKGVESFVVLIAKAYPATWRAWLGRKVDKALAVRLAWVQATGKIIANQPDLRGEVEADLVERVQDSDERVRAAICKVLGSLSYETALHHVSDQLLHAVGGRVSDKKPLVRNEAINSLAKLWGLAYEAIESTEEDAIRHFGWIPQEMLHAIFRKDVTVDLRSQVNAAFKNVILPLPSKPDDEQVWVDRFLLVAAHLDESALAGLERLTGLKGYAKGSSPYSAFADACDEFNGGTDESVDKSVKTRLSYIVEAISRMLFNDHEKARKDLEAFAEANDKKLYKLLRTMADPQSNLRTIIKSRNEFLRRVEQSYSNLLDVLSVVVDHAAWVIINQSSIPCLIRRLQKPEGPNAERVGALSARFLTFVAKECAPMYKDHIDELKIIINDRRNNTLVEVAVQALAVVTKWNPESGPSDKRVIERAMTLSLSGTPRQAKFASRFISVCSDGNASQRLVDSLWDQLRTGDEEIILPTLSSLAELALSASVAFRSHGDDIIQNILGDVMLRPSEDETEDDKWADEDQLPVRDRAKLYGIKVLTHNSLPWCKLPDALDHVRPVLALLNDLMKNDGRVTDETNEGLRAACSILKLANVRLYDKAMSESFVNVSFILQDVNFTVRNLFLKKLFAVVPSQRLLPRWNALPAFAAQDPEMENILLARTIIRACVNNARKLRDDPDDMKDRIEVPVARLLHLLTQHPDLGWSSLNELKDIAKFIELYVECVATSQNVTLLFTVVGKLKTVCVVGEQMDAEKVSLLLSDRPLVDDDDERHTSATYHLYMLSELAQMIIRNRAHAGQWNLTMYPGKVRMPNDIFANLPSVDVQQKMARHTFLSEDVQVWAKSFGRRTHVTGQTRRAAAGTSPVKEPRKRRRASTKSPRKRRRSSRRDDDDGDDETSDEETTEDDEGDVDMATASEAETEEEEANGAEAVVGRGGRRSAKTKAQKAVTRKAKRASAPKKKKAAQRSVTQSESDLTELSDG</sequence>
<evidence type="ECO:0008006" key="9">
    <source>
        <dbReference type="Google" id="ProtNLM"/>
    </source>
</evidence>
<dbReference type="GO" id="GO:0000785">
    <property type="term" value="C:chromatin"/>
    <property type="evidence" value="ECO:0007669"/>
    <property type="project" value="TreeGrafter"/>
</dbReference>
<feature type="compositionally biased region" description="Basic residues" evidence="6">
    <location>
        <begin position="1196"/>
        <end position="1214"/>
    </location>
</feature>
<dbReference type="SUPFAM" id="SSF48371">
    <property type="entry name" value="ARM repeat"/>
    <property type="match status" value="1"/>
</dbReference>
<organism evidence="7 8">
    <name type="scientific">Cutaneotrichosporon cavernicola</name>
    <dbReference type="NCBI Taxonomy" id="279322"/>
    <lineage>
        <taxon>Eukaryota</taxon>
        <taxon>Fungi</taxon>
        <taxon>Dikarya</taxon>
        <taxon>Basidiomycota</taxon>
        <taxon>Agaricomycotina</taxon>
        <taxon>Tremellomycetes</taxon>
        <taxon>Trichosporonales</taxon>
        <taxon>Trichosporonaceae</taxon>
        <taxon>Cutaneotrichosporon</taxon>
    </lineage>
</organism>
<dbReference type="GO" id="GO:0005634">
    <property type="term" value="C:nucleus"/>
    <property type="evidence" value="ECO:0007669"/>
    <property type="project" value="UniProtKB-SubCell"/>
</dbReference>
<dbReference type="PANTHER" id="PTHR12663:SF0">
    <property type="entry name" value="PRECOCIOUS DISSOCIATION OF SISTERS 5, ISOFORM A"/>
    <property type="match status" value="1"/>
</dbReference>
<dbReference type="RefSeq" id="XP_060457108.1">
    <property type="nucleotide sequence ID" value="XM_060600523.1"/>
</dbReference>
<dbReference type="InterPro" id="IPR016024">
    <property type="entry name" value="ARM-type_fold"/>
</dbReference>
<dbReference type="InterPro" id="IPR011989">
    <property type="entry name" value="ARM-like"/>
</dbReference>
<dbReference type="KEGG" id="ccac:CcaHIS019_0406630"/>
<dbReference type="Gene3D" id="1.25.10.10">
    <property type="entry name" value="Leucine-rich Repeat Variant"/>
    <property type="match status" value="1"/>
</dbReference>
<feature type="compositionally biased region" description="Acidic residues" evidence="6">
    <location>
        <begin position="1219"/>
        <end position="1238"/>
    </location>
</feature>
<dbReference type="Pfam" id="PF20168">
    <property type="entry name" value="PDS5"/>
    <property type="match status" value="1"/>
</dbReference>
<keyword evidence="8" id="KW-1185">Reference proteome</keyword>
<dbReference type="GO" id="GO:0006281">
    <property type="term" value="P:DNA repair"/>
    <property type="evidence" value="ECO:0007669"/>
    <property type="project" value="TreeGrafter"/>
</dbReference>
<evidence type="ECO:0000256" key="4">
    <source>
        <dbReference type="ARBA" id="ARBA00023242"/>
    </source>
</evidence>
<accession>A0AA48L4L4</accession>
<dbReference type="PANTHER" id="PTHR12663">
    <property type="entry name" value="ANDROGEN INDUCED INHIBITOR OF PROLIFERATION AS3 / PDS5-RELATED"/>
    <property type="match status" value="1"/>
</dbReference>
<keyword evidence="5" id="KW-0131">Cell cycle</keyword>
<evidence type="ECO:0000256" key="2">
    <source>
        <dbReference type="ARBA" id="ARBA00022618"/>
    </source>
</evidence>
<dbReference type="EMBL" id="AP028215">
    <property type="protein sequence ID" value="BEI91843.1"/>
    <property type="molecule type" value="Genomic_DNA"/>
</dbReference>
<dbReference type="GO" id="GO:0051301">
    <property type="term" value="P:cell division"/>
    <property type="evidence" value="ECO:0007669"/>
    <property type="project" value="UniProtKB-KW"/>
</dbReference>
<evidence type="ECO:0000313" key="7">
    <source>
        <dbReference type="EMBL" id="BEI91843.1"/>
    </source>
</evidence>
<reference evidence="7" key="1">
    <citation type="journal article" date="2023" name="BMC Genomics">
        <title>Chromosome-level genome assemblies of Cutaneotrichosporon spp. (Trichosporonales, Basidiomycota) reveal imbalanced evolution between nucleotide sequences and chromosome synteny.</title>
        <authorList>
            <person name="Kobayashi Y."/>
            <person name="Kayamori A."/>
            <person name="Aoki K."/>
            <person name="Shiwa Y."/>
            <person name="Matsutani M."/>
            <person name="Fujita N."/>
            <person name="Sugita T."/>
            <person name="Iwasaki W."/>
            <person name="Tanaka N."/>
            <person name="Takashima M."/>
        </authorList>
    </citation>
    <scope>NUCLEOTIDE SEQUENCE</scope>
    <source>
        <strain evidence="7">HIS019</strain>
    </source>
</reference>
<dbReference type="GO" id="GO:0007064">
    <property type="term" value="P:mitotic sister chromatid cohesion"/>
    <property type="evidence" value="ECO:0007669"/>
    <property type="project" value="InterPro"/>
</dbReference>
<evidence type="ECO:0000256" key="5">
    <source>
        <dbReference type="ARBA" id="ARBA00023306"/>
    </source>
</evidence>